<accession>A0A6J5KNY2</accession>
<feature type="domain" description="Methyltransferase type 11" evidence="1">
    <location>
        <begin position="15"/>
        <end position="103"/>
    </location>
</feature>
<sequence>MKKKVTKKQDQILALDLGCGQNKVNIEFFTNNLQITPTEVVGIDFAKCEGVDIIHDLTNFPYPIENESVDAIFSSHFVEHLDGFERMKFFDECYRILKKGGKMRLVHPYYKSVRAIQDPTHKFPPISENSYLYWDKNWRIANKLDHYPLTCDFEFSIFYSWQDGTIANKNEETRNFSIDKYWNIVADLIVDLKKR</sequence>
<dbReference type="InterPro" id="IPR029063">
    <property type="entry name" value="SAM-dependent_MTases_sf"/>
</dbReference>
<reference evidence="2" key="1">
    <citation type="submission" date="2020-04" db="EMBL/GenBank/DDBJ databases">
        <authorList>
            <person name="Chiriac C."/>
            <person name="Salcher M."/>
            <person name="Ghai R."/>
            <person name="Kavagutti S V."/>
        </authorList>
    </citation>
    <scope>NUCLEOTIDE SEQUENCE</scope>
</reference>
<dbReference type="SUPFAM" id="SSF53335">
    <property type="entry name" value="S-adenosyl-L-methionine-dependent methyltransferases"/>
    <property type="match status" value="1"/>
</dbReference>
<protein>
    <submittedName>
        <fullName evidence="2">AdoMet_MTases domain containing protein</fullName>
    </submittedName>
</protein>
<proteinExistence type="predicted"/>
<dbReference type="Gene3D" id="3.40.50.150">
    <property type="entry name" value="Vaccinia Virus protein VP39"/>
    <property type="match status" value="1"/>
</dbReference>
<dbReference type="EMBL" id="LR796158">
    <property type="protein sequence ID" value="CAB4121840.1"/>
    <property type="molecule type" value="Genomic_DNA"/>
</dbReference>
<evidence type="ECO:0000259" key="1">
    <source>
        <dbReference type="Pfam" id="PF08241"/>
    </source>
</evidence>
<name>A0A6J5KNY2_9CAUD</name>
<dbReference type="Pfam" id="PF08241">
    <property type="entry name" value="Methyltransf_11"/>
    <property type="match status" value="1"/>
</dbReference>
<organism evidence="2">
    <name type="scientific">uncultured Caudovirales phage</name>
    <dbReference type="NCBI Taxonomy" id="2100421"/>
    <lineage>
        <taxon>Viruses</taxon>
        <taxon>Duplodnaviria</taxon>
        <taxon>Heunggongvirae</taxon>
        <taxon>Uroviricota</taxon>
        <taxon>Caudoviricetes</taxon>
        <taxon>Peduoviridae</taxon>
        <taxon>Maltschvirus</taxon>
        <taxon>Maltschvirus maltsch</taxon>
    </lineage>
</organism>
<dbReference type="InterPro" id="IPR013216">
    <property type="entry name" value="Methyltransf_11"/>
</dbReference>
<dbReference type="CDD" id="cd02440">
    <property type="entry name" value="AdoMet_MTases"/>
    <property type="match status" value="1"/>
</dbReference>
<evidence type="ECO:0000313" key="2">
    <source>
        <dbReference type="EMBL" id="CAB4121840.1"/>
    </source>
</evidence>
<gene>
    <name evidence="2" type="ORF">UFOVP19_13</name>
</gene>
<dbReference type="GO" id="GO:0008757">
    <property type="term" value="F:S-adenosylmethionine-dependent methyltransferase activity"/>
    <property type="evidence" value="ECO:0007669"/>
    <property type="project" value="InterPro"/>
</dbReference>